<evidence type="ECO:0000256" key="1">
    <source>
        <dbReference type="SAM" id="MobiDB-lite"/>
    </source>
</evidence>
<evidence type="ECO:0000313" key="2">
    <source>
        <dbReference type="EMBL" id="EKC69543.1"/>
    </source>
</evidence>
<organism evidence="2">
    <name type="scientific">human gut metagenome</name>
    <dbReference type="NCBI Taxonomy" id="408170"/>
    <lineage>
        <taxon>unclassified sequences</taxon>
        <taxon>metagenomes</taxon>
        <taxon>organismal metagenomes</taxon>
    </lineage>
</organism>
<proteinExistence type="predicted"/>
<name>K1TIC7_9ZZZZ</name>
<comment type="caution">
    <text evidence="2">The sequence shown here is derived from an EMBL/GenBank/DDBJ whole genome shotgun (WGS) entry which is preliminary data.</text>
</comment>
<feature type="compositionally biased region" description="Basic residues" evidence="1">
    <location>
        <begin position="1"/>
        <end position="13"/>
    </location>
</feature>
<protein>
    <submittedName>
        <fullName evidence="2">Uncharacterized protein</fullName>
    </submittedName>
</protein>
<feature type="non-terminal residue" evidence="2">
    <location>
        <position position="24"/>
    </location>
</feature>
<dbReference type="AlphaFoldDB" id="K1TIC7"/>
<feature type="compositionally biased region" description="Basic and acidic residues" evidence="1">
    <location>
        <begin position="15"/>
        <end position="24"/>
    </location>
</feature>
<sequence length="24" mass="3029">MFVHGRGHRKTTQQRHYEKLREYA</sequence>
<accession>K1TIC7</accession>
<reference evidence="2" key="1">
    <citation type="journal article" date="2013" name="Environ. Microbiol.">
        <title>Microbiota from the distal guts of lean and obese adolescents exhibit partial functional redundancy besides clear differences in community structure.</title>
        <authorList>
            <person name="Ferrer M."/>
            <person name="Ruiz A."/>
            <person name="Lanza F."/>
            <person name="Haange S.B."/>
            <person name="Oberbach A."/>
            <person name="Till H."/>
            <person name="Bargiela R."/>
            <person name="Campoy C."/>
            <person name="Segura M.T."/>
            <person name="Richter M."/>
            <person name="von Bergen M."/>
            <person name="Seifert J."/>
            <person name="Suarez A."/>
        </authorList>
    </citation>
    <scope>NUCLEOTIDE SEQUENCE</scope>
</reference>
<feature type="region of interest" description="Disordered" evidence="1">
    <location>
        <begin position="1"/>
        <end position="24"/>
    </location>
</feature>
<dbReference type="EMBL" id="AJWY01005464">
    <property type="protein sequence ID" value="EKC69543.1"/>
    <property type="molecule type" value="Genomic_DNA"/>
</dbReference>
<gene>
    <name evidence="2" type="ORF">LEA_08232</name>
</gene>